<name>A0A7S2GPS6_9EUKA</name>
<evidence type="ECO:0000259" key="1">
    <source>
        <dbReference type="PROSITE" id="PS00028"/>
    </source>
</evidence>
<reference evidence="2" key="1">
    <citation type="submission" date="2021-01" db="EMBL/GenBank/DDBJ databases">
        <authorList>
            <person name="Corre E."/>
            <person name="Pelletier E."/>
            <person name="Niang G."/>
            <person name="Scheremetjew M."/>
            <person name="Finn R."/>
            <person name="Kale V."/>
            <person name="Holt S."/>
            <person name="Cochrane G."/>
            <person name="Meng A."/>
            <person name="Brown T."/>
            <person name="Cohen L."/>
        </authorList>
    </citation>
    <scope>NUCLEOTIDE SEQUENCE</scope>
    <source>
        <strain evidence="2">UTEX LB 985</strain>
    </source>
</reference>
<organism evidence="2">
    <name type="scientific">Haptolina brevifila</name>
    <dbReference type="NCBI Taxonomy" id="156173"/>
    <lineage>
        <taxon>Eukaryota</taxon>
        <taxon>Haptista</taxon>
        <taxon>Haptophyta</taxon>
        <taxon>Prymnesiophyceae</taxon>
        <taxon>Prymnesiales</taxon>
        <taxon>Prymnesiaceae</taxon>
        <taxon>Haptolina</taxon>
    </lineage>
</organism>
<dbReference type="PROSITE" id="PS00028">
    <property type="entry name" value="ZINC_FINGER_C2H2_1"/>
    <property type="match status" value="1"/>
</dbReference>
<dbReference type="InterPro" id="IPR013087">
    <property type="entry name" value="Znf_C2H2_type"/>
</dbReference>
<feature type="domain" description="C2H2-type" evidence="1">
    <location>
        <begin position="193"/>
        <end position="214"/>
    </location>
</feature>
<dbReference type="AlphaFoldDB" id="A0A7S2GPS6"/>
<evidence type="ECO:0000313" key="2">
    <source>
        <dbReference type="EMBL" id="CAD9462114.1"/>
    </source>
</evidence>
<dbReference type="EMBL" id="HBGU01036402">
    <property type="protein sequence ID" value="CAD9462114.1"/>
    <property type="molecule type" value="Transcribed_RNA"/>
</dbReference>
<accession>A0A7S2GPS6</accession>
<sequence>MLFQLFRCFFGRVVGSMSDDLPPSSEVSVPSITHKVAPNKQVCAMLMEKADRQRLLLFQAVSNKSRRRSRQAATTPGAHIGFQMAQRTTQHVYCCGACGVSLALSEPHLFPLWYAEDSVNLDTSNAPCARTRCTGKWLVRPQDILNDTQHAAAVSLDDSAHTICTESADVIEAESHAFETIDGWHYGFTGIRCRQCTVFLGVKLKTVRHKHIVHAHSIPPDFRGVRVSNPAEVWLSSALAARLLEAEEDGIEDDDSDEEAEVRVEQIFLGVRYLRVLDAQRNQPADERIALLCRECSREISHTDQLLCANRRWGFGNSLPEAACFMNSVVGTSVQVRGQYEEHLAQGRMDMADVFCKCGAQVGYKFCADRTPTKRNLNQVGRFGLVCSTFRAASLSESH</sequence>
<gene>
    <name evidence="2" type="ORF">CBRE1094_LOCUS19976</name>
</gene>
<protein>
    <recommendedName>
        <fullName evidence="1">C2H2-type domain-containing protein</fullName>
    </recommendedName>
</protein>
<proteinExistence type="predicted"/>